<dbReference type="GO" id="GO:0051087">
    <property type="term" value="F:protein-folding chaperone binding"/>
    <property type="evidence" value="ECO:0007669"/>
    <property type="project" value="InterPro"/>
</dbReference>
<dbReference type="EMBL" id="CP045929">
    <property type="protein sequence ID" value="QGK72496.1"/>
    <property type="molecule type" value="Genomic_DNA"/>
</dbReference>
<keyword evidence="1" id="KW-0143">Chaperone</keyword>
<dbReference type="InterPro" id="IPR009012">
    <property type="entry name" value="GrpE_head"/>
</dbReference>
<name>A0A5Q3QGI1_9PSEU</name>
<dbReference type="PRINTS" id="PR00773">
    <property type="entry name" value="GRPEPROTEIN"/>
</dbReference>
<evidence type="ECO:0000256" key="1">
    <source>
        <dbReference type="ARBA" id="ARBA00023186"/>
    </source>
</evidence>
<accession>A0A5Q3QGI1</accession>
<keyword evidence="3" id="KW-1185">Reference proteome</keyword>
<dbReference type="Proteomes" id="UP000371041">
    <property type="component" value="Chromosome"/>
</dbReference>
<evidence type="ECO:0000313" key="2">
    <source>
        <dbReference type="EMBL" id="QGK72496.1"/>
    </source>
</evidence>
<sequence>MTPATGTDALSLALSERSALIELCLYALDRAKSPGVVERLAEGFDHVGVVSLRPDGERFDPALHEAAGTVPTDDPELDGLIAATETLGFVDRDRLLRPPVVLVHQLRAAP</sequence>
<gene>
    <name evidence="2" type="primary">grpE</name>
    <name evidence="2" type="ORF">GIY23_22105</name>
</gene>
<protein>
    <submittedName>
        <fullName evidence="2">Nucleotide exchange factor GrpE</fullName>
    </submittedName>
</protein>
<evidence type="ECO:0000313" key="3">
    <source>
        <dbReference type="Proteomes" id="UP000371041"/>
    </source>
</evidence>
<dbReference type="Gene3D" id="2.30.22.10">
    <property type="entry name" value="Head domain of nucleotide exchange factor GrpE"/>
    <property type="match status" value="1"/>
</dbReference>
<dbReference type="GO" id="GO:0006457">
    <property type="term" value="P:protein folding"/>
    <property type="evidence" value="ECO:0007669"/>
    <property type="project" value="InterPro"/>
</dbReference>
<organism evidence="2 3">
    <name type="scientific">Allosaccharopolyspora coralli</name>
    <dbReference type="NCBI Taxonomy" id="2665642"/>
    <lineage>
        <taxon>Bacteria</taxon>
        <taxon>Bacillati</taxon>
        <taxon>Actinomycetota</taxon>
        <taxon>Actinomycetes</taxon>
        <taxon>Pseudonocardiales</taxon>
        <taxon>Pseudonocardiaceae</taxon>
        <taxon>Allosaccharopolyspora</taxon>
    </lineage>
</organism>
<reference evidence="3" key="1">
    <citation type="submission" date="2019-11" db="EMBL/GenBank/DDBJ databases">
        <title>The complete genome sequence of Saccharopolyspora sp. E2A.</title>
        <authorList>
            <person name="Zhang G."/>
        </authorList>
    </citation>
    <scope>NUCLEOTIDE SEQUENCE [LARGE SCALE GENOMIC DNA]</scope>
    <source>
        <strain evidence="3">E2A</strain>
    </source>
</reference>
<dbReference type="InterPro" id="IPR000740">
    <property type="entry name" value="GrpE"/>
</dbReference>
<dbReference type="SUPFAM" id="SSF51064">
    <property type="entry name" value="Head domain of nucleotide exchange factor GrpE"/>
    <property type="match status" value="1"/>
</dbReference>
<dbReference type="KEGG" id="sace:GIY23_22105"/>
<dbReference type="GO" id="GO:0042803">
    <property type="term" value="F:protein homodimerization activity"/>
    <property type="evidence" value="ECO:0007669"/>
    <property type="project" value="InterPro"/>
</dbReference>
<proteinExistence type="predicted"/>
<dbReference type="GO" id="GO:0000774">
    <property type="term" value="F:adenyl-nucleotide exchange factor activity"/>
    <property type="evidence" value="ECO:0007669"/>
    <property type="project" value="InterPro"/>
</dbReference>
<dbReference type="Pfam" id="PF01025">
    <property type="entry name" value="GrpE"/>
    <property type="match status" value="1"/>
</dbReference>
<dbReference type="AlphaFoldDB" id="A0A5Q3QGI1"/>